<dbReference type="Proteomes" id="UP000010931">
    <property type="component" value="Unassembled WGS sequence"/>
</dbReference>
<sequence length="111" mass="12231">MGHDAWAPRGVLKDGRRRNARLRGEGVGLYLQALAAAAKEEQPDTHDAPHCSRAAPDARVCITMRDHQYAGVGEQKGQKVRHPTRRHSAHTTPSPSEGPLSRYFTNHGCGW</sequence>
<evidence type="ECO:0000313" key="3">
    <source>
        <dbReference type="Proteomes" id="UP000010931"/>
    </source>
</evidence>
<evidence type="ECO:0000256" key="1">
    <source>
        <dbReference type="SAM" id="MobiDB-lite"/>
    </source>
</evidence>
<reference evidence="2 3" key="1">
    <citation type="journal article" date="2011" name="Plasmid">
        <title>Streptomyces turgidiscabies Car8 contains a modular pathogenicity island that shares virulence genes with other actinobacterial plant pathogens.</title>
        <authorList>
            <person name="Huguet-Tapia J.C."/>
            <person name="Badger J.H."/>
            <person name="Loria R."/>
            <person name="Pettis G.S."/>
        </authorList>
    </citation>
    <scope>NUCLEOTIDE SEQUENCE [LARGE SCALE GENOMIC DNA]</scope>
    <source>
        <strain evidence="2 3">Car8</strain>
    </source>
</reference>
<dbReference type="AlphaFoldDB" id="L7FC11"/>
<dbReference type="EMBL" id="AEJB01000205">
    <property type="protein sequence ID" value="ELP68674.1"/>
    <property type="molecule type" value="Genomic_DNA"/>
</dbReference>
<dbReference type="PATRIC" id="fig|698760.3.peg.2575"/>
<accession>L7FC11</accession>
<protein>
    <submittedName>
        <fullName evidence="2">Uncharacterized protein</fullName>
    </submittedName>
</protein>
<proteinExistence type="predicted"/>
<organism evidence="2 3">
    <name type="scientific">Streptomyces turgidiscabies (strain Car8)</name>
    <dbReference type="NCBI Taxonomy" id="698760"/>
    <lineage>
        <taxon>Bacteria</taxon>
        <taxon>Bacillati</taxon>
        <taxon>Actinomycetota</taxon>
        <taxon>Actinomycetes</taxon>
        <taxon>Kitasatosporales</taxon>
        <taxon>Streptomycetaceae</taxon>
        <taxon>Streptomyces</taxon>
    </lineage>
</organism>
<feature type="compositionally biased region" description="Basic residues" evidence="1">
    <location>
        <begin position="78"/>
        <end position="89"/>
    </location>
</feature>
<gene>
    <name evidence="2" type="ORF">STRTUCAR8_03832</name>
</gene>
<feature type="region of interest" description="Disordered" evidence="1">
    <location>
        <begin position="70"/>
        <end position="111"/>
    </location>
</feature>
<comment type="caution">
    <text evidence="2">The sequence shown here is derived from an EMBL/GenBank/DDBJ whole genome shotgun (WGS) entry which is preliminary data.</text>
</comment>
<evidence type="ECO:0000313" key="2">
    <source>
        <dbReference type="EMBL" id="ELP68674.1"/>
    </source>
</evidence>
<keyword evidence="3" id="KW-1185">Reference proteome</keyword>
<name>L7FC11_STRT8</name>